<proteinExistence type="predicted"/>
<protein>
    <submittedName>
        <fullName evidence="1">Uncharacterized protein</fullName>
    </submittedName>
</protein>
<reference evidence="1 2" key="1">
    <citation type="submission" date="2018-08" db="EMBL/GenBank/DDBJ databases">
        <title>Form III RuBisCO-mediated autotrophy in Thermodesulfobium bacteria.</title>
        <authorList>
            <person name="Toshchakov S.V."/>
            <person name="Kublanov I.V."/>
            <person name="Frolov E."/>
            <person name="Bonch-Osmolovskaya E.A."/>
            <person name="Tourova T.P."/>
            <person name="Chernych N.A."/>
            <person name="Lebedinsky A.V."/>
        </authorList>
    </citation>
    <scope>NUCLEOTIDE SEQUENCE [LARGE SCALE GENOMIC DNA]</scope>
    <source>
        <strain evidence="1 2">SR</strain>
    </source>
</reference>
<name>A0A3D8P4U7_9THEO</name>
<comment type="caution">
    <text evidence="1">The sequence shown here is derived from an EMBL/GenBank/DDBJ whole genome shotgun (WGS) entry which is preliminary data.</text>
</comment>
<keyword evidence="2" id="KW-1185">Reference proteome</keyword>
<dbReference type="AlphaFoldDB" id="A0A3D8P4U7"/>
<evidence type="ECO:0000313" key="2">
    <source>
        <dbReference type="Proteomes" id="UP000256329"/>
    </source>
</evidence>
<evidence type="ECO:0000313" key="1">
    <source>
        <dbReference type="EMBL" id="RDV83003.1"/>
    </source>
</evidence>
<sequence length="65" mass="7074">MFFGAVEGGSWVFYLNIGKEVGEAEGKELLEKTVKWLDYAFSTHGVGAKTGLGYGLMSVSVIELR</sequence>
<dbReference type="EMBL" id="QSLN01000007">
    <property type="protein sequence ID" value="RDV83003.1"/>
    <property type="molecule type" value="Genomic_DNA"/>
</dbReference>
<accession>A0A3D8P4U7</accession>
<gene>
    <name evidence="1" type="ORF">DXX99_06285</name>
</gene>
<organism evidence="1 2">
    <name type="scientific">Ammonifex thiophilus</name>
    <dbReference type="NCBI Taxonomy" id="444093"/>
    <lineage>
        <taxon>Bacteria</taxon>
        <taxon>Bacillati</taxon>
        <taxon>Bacillota</taxon>
        <taxon>Clostridia</taxon>
        <taxon>Thermoanaerobacterales</taxon>
        <taxon>Thermoanaerobacteraceae</taxon>
        <taxon>Ammonifex</taxon>
    </lineage>
</organism>
<dbReference type="Proteomes" id="UP000256329">
    <property type="component" value="Unassembled WGS sequence"/>
</dbReference>